<dbReference type="WBParaSite" id="ASIM_0000775201-mRNA-1">
    <property type="protein sequence ID" value="ASIM_0000775201-mRNA-1"/>
    <property type="gene ID" value="ASIM_0000775201"/>
</dbReference>
<reference evidence="4" key="1">
    <citation type="submission" date="2017-02" db="UniProtKB">
        <authorList>
            <consortium name="WormBaseParasite"/>
        </authorList>
    </citation>
    <scope>IDENTIFICATION</scope>
</reference>
<reference evidence="2 3" key="2">
    <citation type="submission" date="2018-11" db="EMBL/GenBank/DDBJ databases">
        <authorList>
            <consortium name="Pathogen Informatics"/>
        </authorList>
    </citation>
    <scope>NUCLEOTIDE SEQUENCE [LARGE SCALE GENOMIC DNA]</scope>
</reference>
<evidence type="ECO:0000313" key="4">
    <source>
        <dbReference type="WBParaSite" id="ASIM_0000775201-mRNA-1"/>
    </source>
</evidence>
<feature type="compositionally biased region" description="Basic residues" evidence="1">
    <location>
        <begin position="47"/>
        <end position="73"/>
    </location>
</feature>
<proteinExistence type="predicted"/>
<evidence type="ECO:0000256" key="1">
    <source>
        <dbReference type="SAM" id="MobiDB-lite"/>
    </source>
</evidence>
<organism evidence="4">
    <name type="scientific">Anisakis simplex</name>
    <name type="common">Herring worm</name>
    <dbReference type="NCBI Taxonomy" id="6269"/>
    <lineage>
        <taxon>Eukaryota</taxon>
        <taxon>Metazoa</taxon>
        <taxon>Ecdysozoa</taxon>
        <taxon>Nematoda</taxon>
        <taxon>Chromadorea</taxon>
        <taxon>Rhabditida</taxon>
        <taxon>Spirurina</taxon>
        <taxon>Ascaridomorpha</taxon>
        <taxon>Ascaridoidea</taxon>
        <taxon>Anisakidae</taxon>
        <taxon>Anisakis</taxon>
        <taxon>Anisakis simplex complex</taxon>
    </lineage>
</organism>
<keyword evidence="3" id="KW-1185">Reference proteome</keyword>
<dbReference type="Proteomes" id="UP000267096">
    <property type="component" value="Unassembled WGS sequence"/>
</dbReference>
<protein>
    <submittedName>
        <fullName evidence="4">Ovule protein</fullName>
    </submittedName>
</protein>
<gene>
    <name evidence="2" type="ORF">ASIM_LOCUS7520</name>
</gene>
<dbReference type="AlphaFoldDB" id="A0A0M3JJD3"/>
<feature type="region of interest" description="Disordered" evidence="1">
    <location>
        <begin position="47"/>
        <end position="78"/>
    </location>
</feature>
<evidence type="ECO:0000313" key="2">
    <source>
        <dbReference type="EMBL" id="VDK29384.1"/>
    </source>
</evidence>
<sequence>MLLLRFSKLYRHSNSQHSLRWYLSRPYRLHHPSKPYHPHLPWNSRRSHLSHHPHHPHLPWNSRRSHHPHHHSCSHSSCTHLHNNSTTTIWHQINTRTEVAIIWDHSKGPTTRVLLNRPVHSLPRVPGLLRPFQSLLHRSPQNLKQKHPNQKQKCPNQKHHRHHLHHRHLRMHLRMLKSCSKIKSRNDRY</sequence>
<accession>A0A0M3JJD3</accession>
<name>A0A0M3JJD3_ANISI</name>
<evidence type="ECO:0000313" key="3">
    <source>
        <dbReference type="Proteomes" id="UP000267096"/>
    </source>
</evidence>
<dbReference type="EMBL" id="UYRR01018333">
    <property type="protein sequence ID" value="VDK29384.1"/>
    <property type="molecule type" value="Genomic_DNA"/>
</dbReference>